<evidence type="ECO:0000256" key="1">
    <source>
        <dbReference type="ARBA" id="ARBA00038283"/>
    </source>
</evidence>
<dbReference type="InterPro" id="IPR036390">
    <property type="entry name" value="WH_DNA-bd_sf"/>
</dbReference>
<sequence length="277" mass="33444">MTRNVNLLIDRMPEKLRKMNARDYQVVKANALIQKTRYDLTLQEQKIILHVIQLIKPEDKEFHRYLLSIKEYCQICEMNYKSGKNYENIKKSLKSLRDKSFWLETENGTETLMSWLSKVRIFENKGTIEVELDNDLKPYLLELKKFFTKYKYLYVMAMRSNYSIRLYELLKSYENQRGIRLTIEQLRKMLGIGEKKLTKWYDIRRYVIDQAQKEINELTDIQVKYTTVKQGRSVYAVDFHIFTKDGKLQNVAQMRVENRLKKVKDDYRLLDSWGKDR</sequence>
<name>A0A4Z0GJ86_9BACL</name>
<feature type="domain" description="Initiator Rep protein WH1" evidence="2">
    <location>
        <begin position="26"/>
        <end position="171"/>
    </location>
</feature>
<reference evidence="3 4" key="1">
    <citation type="journal article" date="2015" name="Int. J. Syst. Evol. Microbiol.">
        <title>Sporolactobacillus shoreae sp. nov. and Sporolactobacillus spathodeae sp. nov., two spore-forming lactic acid bacteria isolated from tree barks in Thailand.</title>
        <authorList>
            <person name="Thamacharoensuk T."/>
            <person name="Kitahara M."/>
            <person name="Ohkuma M."/>
            <person name="Thongchul N."/>
            <person name="Tanasupawat S."/>
        </authorList>
    </citation>
    <scope>NUCLEOTIDE SEQUENCE [LARGE SCALE GENOMIC DNA]</scope>
    <source>
        <strain evidence="3 4">BK92</strain>
    </source>
</reference>
<comment type="similarity">
    <text evidence="1">Belongs to the initiator RepB protein family.</text>
</comment>
<evidence type="ECO:0000313" key="4">
    <source>
        <dbReference type="Proteomes" id="UP000298347"/>
    </source>
</evidence>
<dbReference type="SUPFAM" id="SSF46785">
    <property type="entry name" value="Winged helix' DNA-binding domain"/>
    <property type="match status" value="2"/>
</dbReference>
<dbReference type="InterPro" id="IPR036388">
    <property type="entry name" value="WH-like_DNA-bd_sf"/>
</dbReference>
<dbReference type="InterPro" id="IPR000525">
    <property type="entry name" value="Initiator_Rep_WH1"/>
</dbReference>
<gene>
    <name evidence="3" type="ORF">E4665_15870</name>
</gene>
<dbReference type="RefSeq" id="WP_135349780.1">
    <property type="nucleotide sequence ID" value="NZ_SRJD01000026.1"/>
</dbReference>
<dbReference type="EMBL" id="SRJD01000026">
    <property type="protein sequence ID" value="TGA96341.1"/>
    <property type="molecule type" value="Genomic_DNA"/>
</dbReference>
<comment type="caution">
    <text evidence="3">The sequence shown here is derived from an EMBL/GenBank/DDBJ whole genome shotgun (WGS) entry which is preliminary data.</text>
</comment>
<dbReference type="GO" id="GO:0006270">
    <property type="term" value="P:DNA replication initiation"/>
    <property type="evidence" value="ECO:0007669"/>
    <property type="project" value="InterPro"/>
</dbReference>
<proteinExistence type="inferred from homology"/>
<dbReference type="Proteomes" id="UP000298347">
    <property type="component" value="Unassembled WGS sequence"/>
</dbReference>
<dbReference type="Gene3D" id="1.10.10.10">
    <property type="entry name" value="Winged helix-like DNA-binding domain superfamily/Winged helix DNA-binding domain"/>
    <property type="match status" value="2"/>
</dbReference>
<evidence type="ECO:0000259" key="2">
    <source>
        <dbReference type="Pfam" id="PF01051"/>
    </source>
</evidence>
<dbReference type="AlphaFoldDB" id="A0A4Z0GJ86"/>
<keyword evidence="4" id="KW-1185">Reference proteome</keyword>
<protein>
    <submittedName>
        <fullName evidence="3">RepB family plasmid replication initiator protein</fullName>
    </submittedName>
</protein>
<organism evidence="3 4">
    <name type="scientific">Sporolactobacillus shoreae</name>
    <dbReference type="NCBI Taxonomy" id="1465501"/>
    <lineage>
        <taxon>Bacteria</taxon>
        <taxon>Bacillati</taxon>
        <taxon>Bacillota</taxon>
        <taxon>Bacilli</taxon>
        <taxon>Bacillales</taxon>
        <taxon>Sporolactobacillaceae</taxon>
        <taxon>Sporolactobacillus</taxon>
    </lineage>
</organism>
<dbReference type="OrthoDB" id="9765378at2"/>
<evidence type="ECO:0000313" key="3">
    <source>
        <dbReference type="EMBL" id="TGA96341.1"/>
    </source>
</evidence>
<accession>A0A4Z0GJ86</accession>
<dbReference type="Pfam" id="PF21205">
    <property type="entry name" value="Rep3_C"/>
    <property type="match status" value="1"/>
</dbReference>
<dbReference type="Pfam" id="PF01051">
    <property type="entry name" value="Rep3_N"/>
    <property type="match status" value="1"/>
</dbReference>
<dbReference type="GO" id="GO:0003887">
    <property type="term" value="F:DNA-directed DNA polymerase activity"/>
    <property type="evidence" value="ECO:0007669"/>
    <property type="project" value="InterPro"/>
</dbReference>